<evidence type="ECO:0000256" key="1">
    <source>
        <dbReference type="ARBA" id="ARBA00022729"/>
    </source>
</evidence>
<dbReference type="PROSITE" id="PS51109">
    <property type="entry name" value="G5"/>
    <property type="match status" value="1"/>
</dbReference>
<dbReference type="InterPro" id="IPR011098">
    <property type="entry name" value="G5_dom"/>
</dbReference>
<dbReference type="CDD" id="cd22786">
    <property type="entry name" value="DPBB_YuiC-like"/>
    <property type="match status" value="1"/>
</dbReference>
<feature type="signal peptide" evidence="2">
    <location>
        <begin position="1"/>
        <end position="28"/>
    </location>
</feature>
<reference evidence="5" key="1">
    <citation type="journal article" date="2019" name="Int. J. Syst. Evol. Microbiol.">
        <title>The Global Catalogue of Microorganisms (GCM) 10K type strain sequencing project: providing services to taxonomists for standard genome sequencing and annotation.</title>
        <authorList>
            <consortium name="The Broad Institute Genomics Platform"/>
            <consortium name="The Broad Institute Genome Sequencing Center for Infectious Disease"/>
            <person name="Wu L."/>
            <person name="Ma J."/>
        </authorList>
    </citation>
    <scope>NUCLEOTIDE SEQUENCE [LARGE SCALE GENOMIC DNA]</scope>
    <source>
        <strain evidence="5">CGMCC 1.12286</strain>
    </source>
</reference>
<dbReference type="EMBL" id="JBHUCX010000024">
    <property type="protein sequence ID" value="MFD1674986.1"/>
    <property type="molecule type" value="Genomic_DNA"/>
</dbReference>
<dbReference type="PANTHER" id="PTHR39160">
    <property type="entry name" value="CELL WALL-BINDING PROTEIN YOCH"/>
    <property type="match status" value="1"/>
</dbReference>
<gene>
    <name evidence="4" type="ORF">ACFSB2_09800</name>
</gene>
<dbReference type="InterPro" id="IPR007137">
    <property type="entry name" value="DUF348"/>
</dbReference>
<dbReference type="Proteomes" id="UP001597079">
    <property type="component" value="Unassembled WGS sequence"/>
</dbReference>
<dbReference type="PANTHER" id="PTHR39160:SF4">
    <property type="entry name" value="RESUSCITATION-PROMOTING FACTOR RPFB"/>
    <property type="match status" value="1"/>
</dbReference>
<evidence type="ECO:0000313" key="4">
    <source>
        <dbReference type="EMBL" id="MFD1674986.1"/>
    </source>
</evidence>
<dbReference type="InterPro" id="IPR010611">
    <property type="entry name" value="3D_dom"/>
</dbReference>
<accession>A0ABW4JF95</accession>
<feature type="chain" id="PRO_5045300402" evidence="2">
    <location>
        <begin position="29"/>
        <end position="330"/>
    </location>
</feature>
<protein>
    <submittedName>
        <fullName evidence="4">3D domain-containing protein</fullName>
    </submittedName>
</protein>
<organism evidence="4 5">
    <name type="scientific">Alicyclobacillus fodiniaquatilis</name>
    <dbReference type="NCBI Taxonomy" id="1661150"/>
    <lineage>
        <taxon>Bacteria</taxon>
        <taxon>Bacillati</taxon>
        <taxon>Bacillota</taxon>
        <taxon>Bacilli</taxon>
        <taxon>Bacillales</taxon>
        <taxon>Alicyclobacillaceae</taxon>
        <taxon>Alicyclobacillus</taxon>
    </lineage>
</organism>
<evidence type="ECO:0000313" key="5">
    <source>
        <dbReference type="Proteomes" id="UP001597079"/>
    </source>
</evidence>
<dbReference type="Pfam" id="PF07501">
    <property type="entry name" value="G5"/>
    <property type="match status" value="1"/>
</dbReference>
<dbReference type="Gene3D" id="2.40.40.10">
    <property type="entry name" value="RlpA-like domain"/>
    <property type="match status" value="1"/>
</dbReference>
<dbReference type="InterPro" id="IPR051933">
    <property type="entry name" value="Resuscitation_pf_RpfB"/>
</dbReference>
<dbReference type="SMART" id="SM01208">
    <property type="entry name" value="G5"/>
    <property type="match status" value="1"/>
</dbReference>
<proteinExistence type="predicted"/>
<dbReference type="RefSeq" id="WP_377942857.1">
    <property type="nucleotide sequence ID" value="NZ_JBHUCX010000024.1"/>
</dbReference>
<keyword evidence="5" id="KW-1185">Reference proteome</keyword>
<dbReference type="SUPFAM" id="SSF50685">
    <property type="entry name" value="Barwin-like endoglucanases"/>
    <property type="match status" value="1"/>
</dbReference>
<evidence type="ECO:0000256" key="2">
    <source>
        <dbReference type="SAM" id="SignalP"/>
    </source>
</evidence>
<name>A0ABW4JF95_9BACL</name>
<dbReference type="InterPro" id="IPR036908">
    <property type="entry name" value="RlpA-like_sf"/>
</dbReference>
<dbReference type="Pfam" id="PF03990">
    <property type="entry name" value="DUF348"/>
    <property type="match status" value="2"/>
</dbReference>
<keyword evidence="1 2" id="KW-0732">Signal</keyword>
<sequence length="330" mass="35728">MRLPKSKAVYVFAASALALLGGAGTVYGATYKTVTVQDSGQRKVLHGFSTGTVGQFLERYNIHVNKRDRVSPALSSSVKNHQIVNIVHPKRIYLDNRGKERDIWTFDHDVDKLLEQQGIALTKYDHMNVDTNSSLSNGEKIEIHRIMRKIATKTQKIPFQTIRRQSDGLLKGHEQVATHGVEGLLQVQTTSVYRDGKKTSQTVKKKVVRKPVDELVEVGAKPVPVVHQYTLSSRSSSPSAGVVQSAMTVLATAYTAGGITASGRPAQPGVVAVDPSVIPLGTRLYIPGIGDVIAADTGGAIIGRHIDICMSSESAAAAWGERTITVYILH</sequence>
<dbReference type="Pfam" id="PF06725">
    <property type="entry name" value="3D"/>
    <property type="match status" value="1"/>
</dbReference>
<dbReference type="Gene3D" id="2.20.230.10">
    <property type="entry name" value="Resuscitation-promoting factor rpfb"/>
    <property type="match status" value="1"/>
</dbReference>
<evidence type="ECO:0000259" key="3">
    <source>
        <dbReference type="PROSITE" id="PS51109"/>
    </source>
</evidence>
<comment type="caution">
    <text evidence="4">The sequence shown here is derived from an EMBL/GenBank/DDBJ whole genome shotgun (WGS) entry which is preliminary data.</text>
</comment>
<feature type="domain" description="G5" evidence="3">
    <location>
        <begin position="143"/>
        <end position="222"/>
    </location>
</feature>